<dbReference type="FunFam" id="3.30.70.270:FF:000020">
    <property type="entry name" value="Transposon Tf2-6 polyprotein-like Protein"/>
    <property type="match status" value="1"/>
</dbReference>
<dbReference type="Gene3D" id="1.10.340.70">
    <property type="match status" value="1"/>
</dbReference>
<feature type="domain" description="Integrase catalytic" evidence="9">
    <location>
        <begin position="493"/>
        <end position="669"/>
    </location>
</feature>
<dbReference type="InterPro" id="IPR036397">
    <property type="entry name" value="RNaseH_sf"/>
</dbReference>
<dbReference type="GO" id="GO:0003964">
    <property type="term" value="F:RNA-directed DNA polymerase activity"/>
    <property type="evidence" value="ECO:0007669"/>
    <property type="project" value="UniProtKB-KW"/>
</dbReference>
<evidence type="ECO:0000256" key="4">
    <source>
        <dbReference type="ARBA" id="ARBA00022759"/>
    </source>
</evidence>
<evidence type="ECO:0000256" key="2">
    <source>
        <dbReference type="ARBA" id="ARBA00022695"/>
    </source>
</evidence>
<protein>
    <recommendedName>
        <fullName evidence="9">Integrase catalytic domain-containing protein</fullName>
    </recommendedName>
</protein>
<gene>
    <name evidence="10" type="ORF">DEA37_0000796</name>
</gene>
<feature type="compositionally biased region" description="Basic and acidic residues" evidence="8">
    <location>
        <begin position="41"/>
        <end position="51"/>
    </location>
</feature>
<dbReference type="Proteomes" id="UP000324629">
    <property type="component" value="Unassembled WGS sequence"/>
</dbReference>
<keyword evidence="2" id="KW-0548">Nucleotidyltransferase</keyword>
<dbReference type="InterPro" id="IPR041588">
    <property type="entry name" value="Integrase_H2C2"/>
</dbReference>
<dbReference type="SUPFAM" id="SSF53098">
    <property type="entry name" value="Ribonuclease H-like"/>
    <property type="match status" value="1"/>
</dbReference>
<dbReference type="InterPro" id="IPR001584">
    <property type="entry name" value="Integrase_cat-core"/>
</dbReference>
<evidence type="ECO:0000256" key="7">
    <source>
        <dbReference type="ARBA" id="ARBA00023268"/>
    </source>
</evidence>
<dbReference type="PROSITE" id="PS50994">
    <property type="entry name" value="INTEGRASE"/>
    <property type="match status" value="1"/>
</dbReference>
<evidence type="ECO:0000313" key="11">
    <source>
        <dbReference type="Proteomes" id="UP000324629"/>
    </source>
</evidence>
<keyword evidence="4" id="KW-0255">Endonuclease</keyword>
<dbReference type="CDD" id="cd09274">
    <property type="entry name" value="RNase_HI_RT_Ty3"/>
    <property type="match status" value="1"/>
</dbReference>
<reference evidence="10 11" key="1">
    <citation type="journal article" date="2019" name="Gigascience">
        <title>Whole-genome sequence of the oriental lung fluke Paragonimus westermani.</title>
        <authorList>
            <person name="Oey H."/>
            <person name="Zakrzewski M."/>
            <person name="Narain K."/>
            <person name="Devi K.R."/>
            <person name="Agatsuma T."/>
            <person name="Nawaratna S."/>
            <person name="Gobert G.N."/>
            <person name="Jones M.K."/>
            <person name="Ragan M.A."/>
            <person name="McManus D.P."/>
            <person name="Krause L."/>
        </authorList>
    </citation>
    <scope>NUCLEOTIDE SEQUENCE [LARGE SCALE GENOMIC DNA]</scope>
    <source>
        <strain evidence="10 11">IND2009</strain>
    </source>
</reference>
<keyword evidence="1" id="KW-0808">Transferase</keyword>
<dbReference type="PANTHER" id="PTHR37984">
    <property type="entry name" value="PROTEIN CBG26694"/>
    <property type="match status" value="1"/>
</dbReference>
<keyword evidence="6" id="KW-0695">RNA-directed DNA polymerase</keyword>
<dbReference type="Gene3D" id="3.30.70.270">
    <property type="match status" value="3"/>
</dbReference>
<dbReference type="Gene3D" id="3.30.420.10">
    <property type="entry name" value="Ribonuclease H-like superfamily/Ribonuclease H"/>
    <property type="match status" value="1"/>
</dbReference>
<dbReference type="InterPro" id="IPR050951">
    <property type="entry name" value="Retrovirus_Pol_polyprotein"/>
</dbReference>
<proteinExistence type="predicted"/>
<dbReference type="Pfam" id="PF17917">
    <property type="entry name" value="RT_RNaseH"/>
    <property type="match status" value="1"/>
</dbReference>
<evidence type="ECO:0000256" key="8">
    <source>
        <dbReference type="SAM" id="MobiDB-lite"/>
    </source>
</evidence>
<accession>A0A5J4NJF8</accession>
<dbReference type="AlphaFoldDB" id="A0A5J4NJF8"/>
<dbReference type="InterPro" id="IPR043502">
    <property type="entry name" value="DNA/RNA_pol_sf"/>
</dbReference>
<dbReference type="Pfam" id="PF17921">
    <property type="entry name" value="Integrase_H2C2"/>
    <property type="match status" value="1"/>
</dbReference>
<dbReference type="InterPro" id="IPR041577">
    <property type="entry name" value="RT_RNaseH_2"/>
</dbReference>
<dbReference type="InterPro" id="IPR012337">
    <property type="entry name" value="RNaseH-like_sf"/>
</dbReference>
<dbReference type="InterPro" id="IPR043128">
    <property type="entry name" value="Rev_trsase/Diguanyl_cyclase"/>
</dbReference>
<feature type="region of interest" description="Disordered" evidence="8">
    <location>
        <begin position="613"/>
        <end position="644"/>
    </location>
</feature>
<sequence length="1167" mass="131833">MNGVQSTIASIGIRPALPPTPSFATPLKDFPSLTRPCSHTETVEHSVEHHITTHNPPVFASPRRLQPGKLKISKGEFEHMLQLGIIRPSNSSWATPLHMVPKKSPGDWRPRGDYRALNSCTIPDRYPIPHIHDFSLGLAGATIFSKLDLGAEEDILKTVVTTTFGLLEFRRIPFRLRNAAQPFQPFMDEASHGLPFAYVHIDDVLIANRSNKEHLSHFRAVFERFAQYDIKINNDKCAFGVNSLNFLGHHASNAAVGEVLEQFVNGEQQPLNFSSQKLQPAQTKYSTFERELLAIYLAIRYFRHLLEGRHFVVQTDHKPLSFTFHAKPDRYSPREIRNLDYISQFTTDIRHLRGDANIVADTLSRPDVKSVQSPPSFDLSQMATAQQCSEDIKDVSICKSLKLSIIPSMTQTGDILCDNSTDTPRPFVPLSYRRTVFNHFHRLSHSGKRGTLKLIAQRFVWPSMNKDIRLWSPQCQECHRSKVHKHAVTTPGTFSQPDARFSHVHLDIVGPLPPFNDCTRILTAIDRFTRWPLAVPIRDISAETVAKTSLEHWIANFGVPSTTTADRGTQFQSSLFRNFTQLLGCSHIKTTAYHPCVNGLVERFHRQLKASITAQSDATSTTHSPRNRRLSSTSLGQPAQSGNAQSVDSLATGISEFVYDPHANVKFDSWFRRYDDLFLIEFATQEDSWKVRLLRKFGPAGHERYSLFNLRYHCLKLTKRDSDDLVTYAGIVNRECERFKLFPLTEDEYKCVILVCGLHSSNDADLRTRLLKRIQQDESVTLQVLATEGIKILLSLQPLSTQSHIQGNSKNEPPNELYLQEVAALPMLALRRIALHALLPLQATPLSALQKYLFTVINGGTCFAKLDPADVYLQVKVAPQSGGLLTINTHRDIYQYTRLPFGFKTPQTIFQRVMDAMLSGLPGTVAYLDDIIIHGRTRDDLREWIAAVLRRDQDYGFRLRADKCPFSMSSIKCLGIVFNATGRRRDPENVAAIQYMPHPKDGSSLRSFLGLVSHHGSFFSSLHDVRFPINHLLGKGIQWRWSPNCAQAFEKVKSMLGSDILLTHFDPCLSIVVAADASNFGVRAVISHFFPNGSEKAIMYVARLLTDDEKNYDQGEKEALVLIFALRKFRKMIYGRPFTLLTGHMPIFPILGAKRGLPVYSASRLQR</sequence>
<dbReference type="InterPro" id="IPR000477">
    <property type="entry name" value="RT_dom"/>
</dbReference>
<evidence type="ECO:0000256" key="6">
    <source>
        <dbReference type="ARBA" id="ARBA00022918"/>
    </source>
</evidence>
<keyword evidence="11" id="KW-1185">Reference proteome</keyword>
<dbReference type="Pfam" id="PF00665">
    <property type="entry name" value="rve"/>
    <property type="match status" value="1"/>
</dbReference>
<dbReference type="InterPro" id="IPR055510">
    <property type="entry name" value="DUF7083"/>
</dbReference>
<evidence type="ECO:0000256" key="1">
    <source>
        <dbReference type="ARBA" id="ARBA00022679"/>
    </source>
</evidence>
<organism evidence="10 11">
    <name type="scientific">Paragonimus westermani</name>
    <dbReference type="NCBI Taxonomy" id="34504"/>
    <lineage>
        <taxon>Eukaryota</taxon>
        <taxon>Metazoa</taxon>
        <taxon>Spiralia</taxon>
        <taxon>Lophotrochozoa</taxon>
        <taxon>Platyhelminthes</taxon>
        <taxon>Trematoda</taxon>
        <taxon>Digenea</taxon>
        <taxon>Plagiorchiida</taxon>
        <taxon>Troglotremata</taxon>
        <taxon>Troglotrematidae</taxon>
        <taxon>Paragonimus</taxon>
    </lineage>
</organism>
<dbReference type="FunFam" id="3.10.20.370:FF:000001">
    <property type="entry name" value="Retrovirus-related Pol polyprotein from transposon 17.6-like protein"/>
    <property type="match status" value="1"/>
</dbReference>
<dbReference type="SUPFAM" id="SSF56672">
    <property type="entry name" value="DNA/RNA polymerases"/>
    <property type="match status" value="2"/>
</dbReference>
<dbReference type="GO" id="GO:0016787">
    <property type="term" value="F:hydrolase activity"/>
    <property type="evidence" value="ECO:0007669"/>
    <property type="project" value="UniProtKB-KW"/>
</dbReference>
<evidence type="ECO:0000256" key="5">
    <source>
        <dbReference type="ARBA" id="ARBA00022801"/>
    </source>
</evidence>
<evidence type="ECO:0000256" key="3">
    <source>
        <dbReference type="ARBA" id="ARBA00022722"/>
    </source>
</evidence>
<dbReference type="GO" id="GO:0003676">
    <property type="term" value="F:nucleic acid binding"/>
    <property type="evidence" value="ECO:0007669"/>
    <property type="project" value="InterPro"/>
</dbReference>
<dbReference type="CDD" id="cd01647">
    <property type="entry name" value="RT_LTR"/>
    <property type="match status" value="2"/>
</dbReference>
<dbReference type="GO" id="GO:0004519">
    <property type="term" value="F:endonuclease activity"/>
    <property type="evidence" value="ECO:0007669"/>
    <property type="project" value="UniProtKB-KW"/>
</dbReference>
<dbReference type="Pfam" id="PF00078">
    <property type="entry name" value="RVT_1"/>
    <property type="match status" value="1"/>
</dbReference>
<dbReference type="Pfam" id="PF17919">
    <property type="entry name" value="RT_RNaseH_2"/>
    <property type="match status" value="1"/>
</dbReference>
<evidence type="ECO:0000259" key="9">
    <source>
        <dbReference type="PROSITE" id="PS50994"/>
    </source>
</evidence>
<dbReference type="PANTHER" id="PTHR37984:SF5">
    <property type="entry name" value="PROTEIN NYNRIN-LIKE"/>
    <property type="match status" value="1"/>
</dbReference>
<dbReference type="Gene3D" id="3.10.20.370">
    <property type="match status" value="1"/>
</dbReference>
<dbReference type="GO" id="GO:0015074">
    <property type="term" value="P:DNA integration"/>
    <property type="evidence" value="ECO:0007669"/>
    <property type="project" value="InterPro"/>
</dbReference>
<keyword evidence="7" id="KW-0511">Multifunctional enzyme</keyword>
<name>A0A5J4NJF8_9TREM</name>
<evidence type="ECO:0000313" key="10">
    <source>
        <dbReference type="EMBL" id="KAA3675571.1"/>
    </source>
</evidence>
<feature type="region of interest" description="Disordered" evidence="8">
    <location>
        <begin position="35"/>
        <end position="64"/>
    </location>
</feature>
<comment type="caution">
    <text evidence="10">The sequence shown here is derived from an EMBL/GenBank/DDBJ whole genome shotgun (WGS) entry which is preliminary data.</text>
</comment>
<dbReference type="EMBL" id="QNGE01002446">
    <property type="protein sequence ID" value="KAA3675571.1"/>
    <property type="molecule type" value="Genomic_DNA"/>
</dbReference>
<dbReference type="Pfam" id="PF23309">
    <property type="entry name" value="DUF7083"/>
    <property type="match status" value="1"/>
</dbReference>
<dbReference type="InterPro" id="IPR041373">
    <property type="entry name" value="RT_RNaseH"/>
</dbReference>
<keyword evidence="3" id="KW-0540">Nuclease</keyword>
<keyword evidence="5" id="KW-0378">Hydrolase</keyword>
<dbReference type="Gene3D" id="3.10.10.10">
    <property type="entry name" value="HIV Type 1 Reverse Transcriptase, subunit A, domain 1"/>
    <property type="match status" value="2"/>
</dbReference>
<dbReference type="FunFam" id="3.30.70.270:FF:000003">
    <property type="entry name" value="Transposon Ty3-G Gag-Pol polyprotein"/>
    <property type="match status" value="1"/>
</dbReference>